<dbReference type="InterPro" id="IPR039448">
    <property type="entry name" value="Beta_helix"/>
</dbReference>
<dbReference type="InterPro" id="IPR006626">
    <property type="entry name" value="PbH1"/>
</dbReference>
<dbReference type="PROSITE" id="PS51257">
    <property type="entry name" value="PROKAR_LIPOPROTEIN"/>
    <property type="match status" value="1"/>
</dbReference>
<name>A0ABU0ZVC3_9ACTN</name>
<dbReference type="SUPFAM" id="SSF51126">
    <property type="entry name" value="Pectin lyase-like"/>
    <property type="match status" value="1"/>
</dbReference>
<evidence type="ECO:0000313" key="3">
    <source>
        <dbReference type="EMBL" id="MDQ7910996.1"/>
    </source>
</evidence>
<sequence length="415" mass="42821">MRHVNPGYQVALWTLLTVGFLGGCLHVDDGGVRRPSGSGPVTIRVPADAPTIQEAVDAARVGDLVLIDKGVYTESVKVYRPGITVRGADRNGVVIDGQFRRGNGITVTASRTAVENLTVRNHLFNGVLFTGVTDDALHGAGAGGRDYSKLDTSKFPPLIGFRATHVTAYNNALYGIYAFDARVGVIKENYASGHADSGVYVGQCKPCDVRVEANVTERNAVGMEFTNASVGISVVGNRITHNRVGLTIATDMLESYAPQAQILVAGNAIVDNAEASTPAQAEGGFGIGVGISGGSGNEVTRNLISGHPGAGIVVADALDFPARDNRIDGNRQVRNREEVVTTSAAAMGSAAVQSGAAAPPGMSFRDVPAPAEQPGMPDPAALPVAPAGDPPGAVDVASVPVPANSEEVPAVLESR</sequence>
<proteinExistence type="predicted"/>
<dbReference type="SMART" id="SM00710">
    <property type="entry name" value="PbH1"/>
    <property type="match status" value="7"/>
</dbReference>
<dbReference type="Gene3D" id="2.160.20.10">
    <property type="entry name" value="Single-stranded right-handed beta-helix, Pectin lyase-like"/>
    <property type="match status" value="1"/>
</dbReference>
<comment type="caution">
    <text evidence="3">The sequence shown here is derived from an EMBL/GenBank/DDBJ whole genome shotgun (WGS) entry which is preliminary data.</text>
</comment>
<dbReference type="InterPro" id="IPR011050">
    <property type="entry name" value="Pectin_lyase_fold/virulence"/>
</dbReference>
<reference evidence="3 4" key="1">
    <citation type="submission" date="2023-08" db="EMBL/GenBank/DDBJ databases">
        <title>Phytohabitans sansha sp. nov., isolated from marine sediment.</title>
        <authorList>
            <person name="Zhao Y."/>
            <person name="Yi K."/>
        </authorList>
    </citation>
    <scope>NUCLEOTIDE SEQUENCE [LARGE SCALE GENOMIC DNA]</scope>
    <source>
        <strain evidence="3 4">ZYX-F-186</strain>
    </source>
</reference>
<organism evidence="3 4">
    <name type="scientific">Phytohabitans maris</name>
    <dbReference type="NCBI Taxonomy" id="3071409"/>
    <lineage>
        <taxon>Bacteria</taxon>
        <taxon>Bacillati</taxon>
        <taxon>Actinomycetota</taxon>
        <taxon>Actinomycetes</taxon>
        <taxon>Micromonosporales</taxon>
        <taxon>Micromonosporaceae</taxon>
    </lineage>
</organism>
<dbReference type="Proteomes" id="UP001230908">
    <property type="component" value="Unassembled WGS sequence"/>
</dbReference>
<evidence type="ECO:0000313" key="4">
    <source>
        <dbReference type="Proteomes" id="UP001230908"/>
    </source>
</evidence>
<evidence type="ECO:0000256" key="1">
    <source>
        <dbReference type="SAM" id="MobiDB-lite"/>
    </source>
</evidence>
<evidence type="ECO:0000259" key="2">
    <source>
        <dbReference type="Pfam" id="PF13229"/>
    </source>
</evidence>
<accession>A0ABU0ZVC3</accession>
<dbReference type="Pfam" id="PF13229">
    <property type="entry name" value="Beta_helix"/>
    <property type="match status" value="1"/>
</dbReference>
<dbReference type="RefSeq" id="WP_308718230.1">
    <property type="nucleotide sequence ID" value="NZ_JAVHUY010000067.1"/>
</dbReference>
<protein>
    <submittedName>
        <fullName evidence="3">Right-handed parallel beta-helix repeat-containing protein</fullName>
    </submittedName>
</protein>
<keyword evidence="4" id="KW-1185">Reference proteome</keyword>
<feature type="domain" description="Right handed beta helix" evidence="2">
    <location>
        <begin position="164"/>
        <end position="250"/>
    </location>
</feature>
<feature type="compositionally biased region" description="Low complexity" evidence="1">
    <location>
        <begin position="378"/>
        <end position="397"/>
    </location>
</feature>
<dbReference type="EMBL" id="JAVHUY010000067">
    <property type="protein sequence ID" value="MDQ7910996.1"/>
    <property type="molecule type" value="Genomic_DNA"/>
</dbReference>
<dbReference type="InterPro" id="IPR012334">
    <property type="entry name" value="Pectin_lyas_fold"/>
</dbReference>
<feature type="region of interest" description="Disordered" evidence="1">
    <location>
        <begin position="352"/>
        <end position="415"/>
    </location>
</feature>
<gene>
    <name evidence="3" type="ORF">RB614_41565</name>
</gene>